<gene>
    <name evidence="2" type="ORF">DAEQUDRAFT_728030</name>
</gene>
<accession>A0A165PHP3</accession>
<keyword evidence="3" id="KW-1185">Reference proteome</keyword>
<reference evidence="2 3" key="1">
    <citation type="journal article" date="2016" name="Mol. Biol. Evol.">
        <title>Comparative Genomics of Early-Diverging Mushroom-Forming Fungi Provides Insights into the Origins of Lignocellulose Decay Capabilities.</title>
        <authorList>
            <person name="Nagy L.G."/>
            <person name="Riley R."/>
            <person name="Tritt A."/>
            <person name="Adam C."/>
            <person name="Daum C."/>
            <person name="Floudas D."/>
            <person name="Sun H."/>
            <person name="Yadav J.S."/>
            <person name="Pangilinan J."/>
            <person name="Larsson K.H."/>
            <person name="Matsuura K."/>
            <person name="Barry K."/>
            <person name="Labutti K."/>
            <person name="Kuo R."/>
            <person name="Ohm R.A."/>
            <person name="Bhattacharya S.S."/>
            <person name="Shirouzu T."/>
            <person name="Yoshinaga Y."/>
            <person name="Martin F.M."/>
            <person name="Grigoriev I.V."/>
            <person name="Hibbett D.S."/>
        </authorList>
    </citation>
    <scope>NUCLEOTIDE SEQUENCE [LARGE SCALE GENOMIC DNA]</scope>
    <source>
        <strain evidence="2 3">L-15889</strain>
    </source>
</reference>
<name>A0A165PHP3_9APHY</name>
<dbReference type="Proteomes" id="UP000076727">
    <property type="component" value="Unassembled WGS sequence"/>
</dbReference>
<feature type="compositionally biased region" description="Basic residues" evidence="1">
    <location>
        <begin position="124"/>
        <end position="144"/>
    </location>
</feature>
<feature type="region of interest" description="Disordered" evidence="1">
    <location>
        <begin position="51"/>
        <end position="178"/>
    </location>
</feature>
<dbReference type="EMBL" id="KV429068">
    <property type="protein sequence ID" value="KZT68228.1"/>
    <property type="molecule type" value="Genomic_DNA"/>
</dbReference>
<proteinExistence type="predicted"/>
<dbReference type="AlphaFoldDB" id="A0A165PHP3"/>
<sequence>MCPPSPLLWTAQLSEASLIIIIIIIPGRRRCRDVAVHEMIRFPPVYHRHRARLPPTQTEALCPGTSARSPGAPEPVLQRTLSHWTRSHPRDSNPQTAAPVRTQATPSPGAPSAPPSACLPRPRPQAHHGARRRTPTRAHSRHGPPHGESDQHPGASANTCVRPSTQPPGGWRPERSDPLYMSGLWTRRCAVCGARRPPPPSSEPILSRDPPRLRLRRSRTHAAALSPAPLWAEGSESEAPALLLSSLGSPRATACVSRLAHTSGSGIPLPPFLAAATLLPGRRQHDCEAARKKKTTPRQTYAGAHHRDVLHSRPLPGPASSGDRDGDVRDSRRPRAGRARAPQVHTRVHRTHPRRVLGWRMPVRLGLWARRRRRSPRLGGGPRPISK</sequence>
<evidence type="ECO:0000313" key="3">
    <source>
        <dbReference type="Proteomes" id="UP000076727"/>
    </source>
</evidence>
<feature type="region of interest" description="Disordered" evidence="1">
    <location>
        <begin position="284"/>
        <end position="353"/>
    </location>
</feature>
<evidence type="ECO:0000313" key="2">
    <source>
        <dbReference type="EMBL" id="KZT68228.1"/>
    </source>
</evidence>
<protein>
    <submittedName>
        <fullName evidence="2">Uncharacterized protein</fullName>
    </submittedName>
</protein>
<feature type="compositionally biased region" description="Basic and acidic residues" evidence="1">
    <location>
        <begin position="322"/>
        <end position="333"/>
    </location>
</feature>
<evidence type="ECO:0000256" key="1">
    <source>
        <dbReference type="SAM" id="MobiDB-lite"/>
    </source>
</evidence>
<organism evidence="2 3">
    <name type="scientific">Daedalea quercina L-15889</name>
    <dbReference type="NCBI Taxonomy" id="1314783"/>
    <lineage>
        <taxon>Eukaryota</taxon>
        <taxon>Fungi</taxon>
        <taxon>Dikarya</taxon>
        <taxon>Basidiomycota</taxon>
        <taxon>Agaricomycotina</taxon>
        <taxon>Agaricomycetes</taxon>
        <taxon>Polyporales</taxon>
        <taxon>Fomitopsis</taxon>
    </lineage>
</organism>